<proteinExistence type="predicted"/>
<dbReference type="AlphaFoldDB" id="A0A7W8M6E3"/>
<feature type="transmembrane region" description="Helical" evidence="1">
    <location>
        <begin position="230"/>
        <end position="256"/>
    </location>
</feature>
<feature type="transmembrane region" description="Helical" evidence="1">
    <location>
        <begin position="35"/>
        <end position="56"/>
    </location>
</feature>
<evidence type="ECO:0000313" key="3">
    <source>
        <dbReference type="Proteomes" id="UP000543642"/>
    </source>
</evidence>
<feature type="transmembrane region" description="Helical" evidence="1">
    <location>
        <begin position="295"/>
        <end position="321"/>
    </location>
</feature>
<dbReference type="Pfam" id="PF06541">
    <property type="entry name" value="ABC_trans_CmpB"/>
    <property type="match status" value="2"/>
</dbReference>
<accession>A0A7W8M6E3</accession>
<feature type="transmembrane region" description="Helical" evidence="1">
    <location>
        <begin position="62"/>
        <end position="82"/>
    </location>
</feature>
<protein>
    <submittedName>
        <fullName evidence="2">Putative membrane protein</fullName>
    </submittedName>
</protein>
<keyword evidence="1" id="KW-0812">Transmembrane</keyword>
<feature type="transmembrane region" description="Helical" evidence="1">
    <location>
        <begin position="371"/>
        <end position="392"/>
    </location>
</feature>
<reference evidence="2 3" key="1">
    <citation type="submission" date="2020-08" db="EMBL/GenBank/DDBJ databases">
        <title>Genomic Encyclopedia of Type Strains, Phase IV (KMG-IV): sequencing the most valuable type-strain genomes for metagenomic binning, comparative biology and taxonomic classification.</title>
        <authorList>
            <person name="Goeker M."/>
        </authorList>
    </citation>
    <scope>NUCLEOTIDE SEQUENCE [LARGE SCALE GENOMIC DNA]</scope>
    <source>
        <strain evidence="2 3">DSM 106146</strain>
    </source>
</reference>
<keyword evidence="3" id="KW-1185">Reference proteome</keyword>
<dbReference type="InterPro" id="IPR010540">
    <property type="entry name" value="CmpB_TMEM229"/>
</dbReference>
<keyword evidence="1" id="KW-1133">Transmembrane helix</keyword>
<dbReference type="Proteomes" id="UP000543642">
    <property type="component" value="Unassembled WGS sequence"/>
</dbReference>
<dbReference type="EMBL" id="JACHFW010000016">
    <property type="protein sequence ID" value="MBB5265899.1"/>
    <property type="molecule type" value="Genomic_DNA"/>
</dbReference>
<comment type="caution">
    <text evidence="2">The sequence shown here is derived from an EMBL/GenBank/DDBJ whole genome shotgun (WGS) entry which is preliminary data.</text>
</comment>
<name>A0A7W8M6E3_9FIRM</name>
<gene>
    <name evidence="2" type="ORF">HNP82_003050</name>
</gene>
<organism evidence="2 3">
    <name type="scientific">Catenibacillus scindens</name>
    <dbReference type="NCBI Taxonomy" id="673271"/>
    <lineage>
        <taxon>Bacteria</taxon>
        <taxon>Bacillati</taxon>
        <taxon>Bacillota</taxon>
        <taxon>Clostridia</taxon>
        <taxon>Lachnospirales</taxon>
        <taxon>Lachnospiraceae</taxon>
        <taxon>Catenibacillus</taxon>
    </lineage>
</organism>
<evidence type="ECO:0000256" key="1">
    <source>
        <dbReference type="SAM" id="Phobius"/>
    </source>
</evidence>
<feature type="transmembrane region" description="Helical" evidence="1">
    <location>
        <begin position="333"/>
        <end position="350"/>
    </location>
</feature>
<feature type="transmembrane region" description="Helical" evidence="1">
    <location>
        <begin position="143"/>
        <end position="167"/>
    </location>
</feature>
<dbReference type="RefSeq" id="WP_183776069.1">
    <property type="nucleotide sequence ID" value="NZ_JACHFW010000016.1"/>
</dbReference>
<evidence type="ECO:0000313" key="2">
    <source>
        <dbReference type="EMBL" id="MBB5265899.1"/>
    </source>
</evidence>
<feature type="transmembrane region" description="Helical" evidence="1">
    <location>
        <begin position="103"/>
        <end position="123"/>
    </location>
</feature>
<sequence length="430" mass="50324">MSYDFAMLFFLYSFFGWVTETVVKSLSKKHFINRGFFTGPFCYIYGFSGVLMSIVFRDLADQPVFLFLGCAVLATAIEWYTGKFLERINYHKWWDYSKKKWNFDGYICLQYSILWGILGLLAVKYVNHFFIHIFQWLPEILRVIAVWVLAGIALLDGIASFAAAFHIKKGMYAIYRWNSHLDRWTYRLGKWIVSHVERRMVKAYPSIDHKEKATAKKSTKFAEGCGFYKLFWLFFLGAFLGDIIETVFCRFSMGWWMSRSSFVWGPFSVVWGMAIVLATVLLYKDRERPDRHIFLIGTFLGGVYEYVCSVLTEIVFGKVFWDYSKIPFNLGGRINLLFCLFWGIAAVIWIKLLFPRISWLIEKIPKTPGKIITWIALIFMVVNAAVSMMALIRYDARANNEPADSAWEQLMDEYFDDTRMEVIYPSAKPR</sequence>
<feature type="transmembrane region" description="Helical" evidence="1">
    <location>
        <begin position="6"/>
        <end position="23"/>
    </location>
</feature>
<keyword evidence="1" id="KW-0472">Membrane</keyword>
<feature type="transmembrane region" description="Helical" evidence="1">
    <location>
        <begin position="262"/>
        <end position="283"/>
    </location>
</feature>